<accession>A0A7Z7B155</accession>
<dbReference type="Gene3D" id="3.90.226.30">
    <property type="match status" value="1"/>
</dbReference>
<dbReference type="PANTHER" id="PTHR33171:SF17">
    <property type="entry name" value="LARA-LIKE N-TERMINAL DOMAIN-CONTAINING PROTEIN"/>
    <property type="match status" value="1"/>
</dbReference>
<dbReference type="InterPro" id="IPR043166">
    <property type="entry name" value="LarA-like_C"/>
</dbReference>
<dbReference type="InterPro" id="IPR048068">
    <property type="entry name" value="LarA-like"/>
</dbReference>
<dbReference type="AlphaFoldDB" id="A0A7Z7B155"/>
<protein>
    <submittedName>
        <fullName evidence="3">Nickel-dependent lactate racemase</fullName>
    </submittedName>
</protein>
<reference evidence="3 4" key="1">
    <citation type="submission" date="2016-10" db="EMBL/GenBank/DDBJ databases">
        <authorList>
            <person name="Varghese N."/>
            <person name="Submissions S."/>
        </authorList>
    </citation>
    <scope>NUCLEOTIDE SEQUENCE [LARGE SCALE GENOMIC DNA]</scope>
    <source>
        <strain evidence="3 4">PL 12/M</strain>
    </source>
</reference>
<keyword evidence="4" id="KW-1185">Reference proteome</keyword>
<gene>
    <name evidence="3" type="ORF">SAMN04488589_1149</name>
</gene>
<dbReference type="Proteomes" id="UP000199259">
    <property type="component" value="Unassembled WGS sequence"/>
</dbReference>
<proteinExistence type="predicted"/>
<name>A0A7Z7B155_9EURY</name>
<dbReference type="Pfam" id="PF09861">
    <property type="entry name" value="Lar_N"/>
    <property type="match status" value="1"/>
</dbReference>
<sequence>MTLFGGICIKIPIPYGKEFVDLEVEIPHEVVSPNFVEVGAESEVIDEALNNPVGMESLEDFMKNSERILILVNDATRPTPTAKILLKMRDMLKEHGAVRFMVATGAHRGPTEDEFRYIFGEIYDEFKENIFVHDARKEEDMEYLGVSSNGTQMYLNKMVNESKNIIVIGSVEPHYFAGYTGGRKAFLPGVASYKTIEMNHKHALSEAAQPLAIKGNPVAEDMEDAMKVLKDLNVFSIQTVLTADHGLYATVAGDLFKSFDIAVERAKEVFCSNCSRKGNIVLTAAPYPMDIDLYQSQKALENGKLALEDGGVIILVSKCRDGVGDDTFLNLLCSANTCDEVMCKIDEGYKLGYHKAAKMAQIGVYAEMWAISDLHDDTIKMAKLQPCMDIQETFNRAVEKVKEQGKEPYAVILPQGSLTVPLLE</sequence>
<evidence type="ECO:0000313" key="3">
    <source>
        <dbReference type="EMBL" id="SDF69595.1"/>
    </source>
</evidence>
<evidence type="ECO:0000259" key="1">
    <source>
        <dbReference type="Pfam" id="PF09861"/>
    </source>
</evidence>
<feature type="domain" description="LarA-like N-terminal" evidence="1">
    <location>
        <begin position="15"/>
        <end position="206"/>
    </location>
</feature>
<evidence type="ECO:0000259" key="2">
    <source>
        <dbReference type="Pfam" id="PF21113"/>
    </source>
</evidence>
<dbReference type="Pfam" id="PF21113">
    <property type="entry name" value="LarA_C"/>
    <property type="match status" value="1"/>
</dbReference>
<dbReference type="RefSeq" id="WP_238380737.1">
    <property type="nucleotide sequence ID" value="NZ_FNCA01000003.1"/>
</dbReference>
<feature type="domain" description="Lactate racemase C-terminal" evidence="2">
    <location>
        <begin position="278"/>
        <end position="416"/>
    </location>
</feature>
<comment type="caution">
    <text evidence="3">The sequence shown here is derived from an EMBL/GenBank/DDBJ whole genome shotgun (WGS) entry which is preliminary data.</text>
</comment>
<dbReference type="Gene3D" id="3.40.50.11440">
    <property type="match status" value="1"/>
</dbReference>
<dbReference type="InterPro" id="IPR048520">
    <property type="entry name" value="LarA_C"/>
</dbReference>
<dbReference type="InterPro" id="IPR018657">
    <property type="entry name" value="LarA-like_N"/>
</dbReference>
<dbReference type="EMBL" id="FNCA01000003">
    <property type="protein sequence ID" value="SDF69595.1"/>
    <property type="molecule type" value="Genomic_DNA"/>
</dbReference>
<dbReference type="NCBIfam" id="NF033504">
    <property type="entry name" value="Ni_dep_LarA"/>
    <property type="match status" value="1"/>
</dbReference>
<dbReference type="InterPro" id="IPR047926">
    <property type="entry name" value="Ni_dep_LarA"/>
</dbReference>
<evidence type="ECO:0000313" key="4">
    <source>
        <dbReference type="Proteomes" id="UP000199259"/>
    </source>
</evidence>
<dbReference type="GO" id="GO:0050043">
    <property type="term" value="F:lactate racemase activity"/>
    <property type="evidence" value="ECO:0007669"/>
    <property type="project" value="InterPro"/>
</dbReference>
<dbReference type="PANTHER" id="PTHR33171">
    <property type="entry name" value="LAR_N DOMAIN-CONTAINING PROTEIN"/>
    <property type="match status" value="1"/>
</dbReference>
<organism evidence="3 4">
    <name type="scientific">Methanolobus vulcani</name>
    <dbReference type="NCBI Taxonomy" id="38026"/>
    <lineage>
        <taxon>Archaea</taxon>
        <taxon>Methanobacteriati</taxon>
        <taxon>Methanobacteriota</taxon>
        <taxon>Stenosarchaea group</taxon>
        <taxon>Methanomicrobia</taxon>
        <taxon>Methanosarcinales</taxon>
        <taxon>Methanosarcinaceae</taxon>
        <taxon>Methanolobus</taxon>
    </lineage>
</organism>